<proteinExistence type="inferred from homology"/>
<dbReference type="PANTHER" id="PTHR24096">
    <property type="entry name" value="LONG-CHAIN-FATTY-ACID--COA LIGASE"/>
    <property type="match status" value="1"/>
</dbReference>
<evidence type="ECO:0000256" key="3">
    <source>
        <dbReference type="ARBA" id="ARBA00022598"/>
    </source>
</evidence>
<dbReference type="InterPro" id="IPR025110">
    <property type="entry name" value="AMP-bd_C"/>
</dbReference>
<evidence type="ECO:0000256" key="4">
    <source>
        <dbReference type="ARBA" id="ARBA00023140"/>
    </source>
</evidence>
<evidence type="ECO:0000256" key="1">
    <source>
        <dbReference type="ARBA" id="ARBA00004275"/>
    </source>
</evidence>
<dbReference type="GeneID" id="112455193"/>
<name>A0A6J1PSD0_9HYME</name>
<dbReference type="AlphaFoldDB" id="A0A6J1PSD0"/>
<dbReference type="Gene3D" id="3.40.50.12780">
    <property type="entry name" value="N-terminal domain of ligase-like"/>
    <property type="match status" value="1"/>
</dbReference>
<sequence length="548" mass="63147">MSANYKIEKTLPFKKRNRGLIDTKEPIYNEHISIGNEILMKFSRRPNFIGQIDAATGKTSTFEQMKERSVKCALWLRKLKVKSGDVITVCTHNQLEAYVPYLAALYIGAIVNPWPKRKKGIRSNAEYFLTRVTPKVIFVDCDNVRMIQAAVVKMNVSTKIVVFGDAFDEFESFELILQKKFNRLDINRFFCVKMNIKDPAIILLSCGTTGFLKDVEVPYKFFLNSSNQIPIMNSNNDVGLWFESLDWIISLLLTVRAILMGVKVIKSPGFLEEHHLCQIIRRYKVTWIYLKTNMCNRLSRFDILEKYDTSSLKMVIFGGLMIKHNVHISLIKSLPNVSIIQLYCLPETGVIAYQRGTMNIIGSIGCLVKNVRLLITDCATKEPVGPYTIGVIWCQSSSMMNGYYKDSRYTRIVIDDNGWFRSEDVGYYDKHGNVFVIDRVKQLINYRNYYISPAEIEIALQSHPFVSEAAVVPLSHDYDNFRLVTFIAPEPGLEQKEELQKFITETFVGPRCLQYIYFMKQLPHISDEIINRKHLSKLAIAYTKLAWL</sequence>
<dbReference type="RefSeq" id="XP_024872742.1">
    <property type="nucleotide sequence ID" value="XM_025016974.1"/>
</dbReference>
<gene>
    <name evidence="8" type="primary">LOC112455193</name>
</gene>
<evidence type="ECO:0000259" key="6">
    <source>
        <dbReference type="Pfam" id="PF13193"/>
    </source>
</evidence>
<dbReference type="SUPFAM" id="SSF56801">
    <property type="entry name" value="Acetyl-CoA synthetase-like"/>
    <property type="match status" value="1"/>
</dbReference>
<dbReference type="Pfam" id="PF13193">
    <property type="entry name" value="AMP-binding_C"/>
    <property type="match status" value="1"/>
</dbReference>
<feature type="domain" description="AMP-dependent synthetase/ligase" evidence="5">
    <location>
        <begin position="53"/>
        <end position="404"/>
    </location>
</feature>
<keyword evidence="4" id="KW-0576">Peroxisome</keyword>
<accession>A0A6J1PSD0</accession>
<dbReference type="InterPro" id="IPR042099">
    <property type="entry name" value="ANL_N_sf"/>
</dbReference>
<comment type="similarity">
    <text evidence="2">Belongs to the ATP-dependent AMP-binding enzyme family.</text>
</comment>
<organism evidence="7 8">
    <name type="scientific">Temnothorax curvispinosus</name>
    <dbReference type="NCBI Taxonomy" id="300111"/>
    <lineage>
        <taxon>Eukaryota</taxon>
        <taxon>Metazoa</taxon>
        <taxon>Ecdysozoa</taxon>
        <taxon>Arthropoda</taxon>
        <taxon>Hexapoda</taxon>
        <taxon>Insecta</taxon>
        <taxon>Pterygota</taxon>
        <taxon>Neoptera</taxon>
        <taxon>Endopterygota</taxon>
        <taxon>Hymenoptera</taxon>
        <taxon>Apocrita</taxon>
        <taxon>Aculeata</taxon>
        <taxon>Formicoidea</taxon>
        <taxon>Formicidae</taxon>
        <taxon>Myrmicinae</taxon>
        <taxon>Temnothorax</taxon>
    </lineage>
</organism>
<keyword evidence="7" id="KW-1185">Reference proteome</keyword>
<dbReference type="InterPro" id="IPR000873">
    <property type="entry name" value="AMP-dep_synth/lig_dom"/>
</dbReference>
<keyword evidence="3" id="KW-0436">Ligase</keyword>
<evidence type="ECO:0000313" key="8">
    <source>
        <dbReference type="RefSeq" id="XP_024872742.1"/>
    </source>
</evidence>
<comment type="subcellular location">
    <subcellularLocation>
        <location evidence="1">Peroxisome</location>
    </subcellularLocation>
</comment>
<evidence type="ECO:0000313" key="7">
    <source>
        <dbReference type="Proteomes" id="UP000504618"/>
    </source>
</evidence>
<evidence type="ECO:0000259" key="5">
    <source>
        <dbReference type="Pfam" id="PF00501"/>
    </source>
</evidence>
<dbReference type="GO" id="GO:0016405">
    <property type="term" value="F:CoA-ligase activity"/>
    <property type="evidence" value="ECO:0007669"/>
    <property type="project" value="TreeGrafter"/>
</dbReference>
<reference evidence="8" key="1">
    <citation type="submission" date="2025-08" db="UniProtKB">
        <authorList>
            <consortium name="RefSeq"/>
        </authorList>
    </citation>
    <scope>IDENTIFICATION</scope>
    <source>
        <tissue evidence="8">Whole body</tissue>
    </source>
</reference>
<dbReference type="Pfam" id="PF00501">
    <property type="entry name" value="AMP-binding"/>
    <property type="match status" value="1"/>
</dbReference>
<feature type="domain" description="AMP-binding enzyme C-terminal" evidence="6">
    <location>
        <begin position="455"/>
        <end position="524"/>
    </location>
</feature>
<dbReference type="Proteomes" id="UP000504618">
    <property type="component" value="Unplaced"/>
</dbReference>
<dbReference type="OrthoDB" id="10253869at2759"/>
<protein>
    <submittedName>
        <fullName evidence="8">4-coumarate--CoA ligase-like 7</fullName>
    </submittedName>
</protein>
<evidence type="ECO:0000256" key="2">
    <source>
        <dbReference type="ARBA" id="ARBA00006432"/>
    </source>
</evidence>
<dbReference type="PANTHER" id="PTHR24096:SF149">
    <property type="entry name" value="AMP-BINDING DOMAIN-CONTAINING PROTEIN-RELATED"/>
    <property type="match status" value="1"/>
</dbReference>
<dbReference type="Gene3D" id="3.30.300.30">
    <property type="match status" value="1"/>
</dbReference>
<dbReference type="InterPro" id="IPR045851">
    <property type="entry name" value="AMP-bd_C_sf"/>
</dbReference>
<dbReference type="GO" id="GO:0005777">
    <property type="term" value="C:peroxisome"/>
    <property type="evidence" value="ECO:0007669"/>
    <property type="project" value="UniProtKB-SubCell"/>
</dbReference>